<reference evidence="4 5" key="1">
    <citation type="journal article" date="2024" name="Chem. Sci.">
        <title>Discovery of megapolipeptins by genome mining of a Burkholderiales bacteria collection.</title>
        <authorList>
            <person name="Paulo B.S."/>
            <person name="Recchia M.J.J."/>
            <person name="Lee S."/>
            <person name="Fergusson C.H."/>
            <person name="Romanowski S.B."/>
            <person name="Hernandez A."/>
            <person name="Krull N."/>
            <person name="Liu D.Y."/>
            <person name="Cavanagh H."/>
            <person name="Bos A."/>
            <person name="Gray C.A."/>
            <person name="Murphy B.T."/>
            <person name="Linington R.G."/>
            <person name="Eustaquio A.S."/>
        </authorList>
    </citation>
    <scope>NUCLEOTIDE SEQUENCE [LARGE SCALE GENOMIC DNA]</scope>
    <source>
        <strain evidence="4 5">RL21-008-BIB-B</strain>
    </source>
</reference>
<comment type="caution">
    <text evidence="4">The sequence shown here is derived from an EMBL/GenBank/DDBJ whole genome shotgun (WGS) entry which is preliminary data.</text>
</comment>
<keyword evidence="5" id="KW-1185">Reference proteome</keyword>
<keyword evidence="1" id="KW-0472">Membrane</keyword>
<dbReference type="GO" id="GO:0016301">
    <property type="term" value="F:kinase activity"/>
    <property type="evidence" value="ECO:0007669"/>
    <property type="project" value="UniProtKB-KW"/>
</dbReference>
<evidence type="ECO:0000313" key="4">
    <source>
        <dbReference type="EMBL" id="MFL9878516.1"/>
    </source>
</evidence>
<feature type="transmembrane region" description="Helical" evidence="1">
    <location>
        <begin position="20"/>
        <end position="40"/>
    </location>
</feature>
<dbReference type="EMBL" id="JAQQFR010000005">
    <property type="protein sequence ID" value="MFL9878516.1"/>
    <property type="molecule type" value="Genomic_DNA"/>
</dbReference>
<evidence type="ECO:0000256" key="1">
    <source>
        <dbReference type="SAM" id="Phobius"/>
    </source>
</evidence>
<name>A0ABW8Z633_9BURK</name>
<feature type="domain" description="Signal transduction histidine kinase internal region" evidence="3">
    <location>
        <begin position="162"/>
        <end position="240"/>
    </location>
</feature>
<evidence type="ECO:0000313" key="5">
    <source>
        <dbReference type="Proteomes" id="UP001629214"/>
    </source>
</evidence>
<accession>A0ABW8Z633</accession>
<dbReference type="SUPFAM" id="SSF55874">
    <property type="entry name" value="ATPase domain of HSP90 chaperone/DNA topoisomerase II/histidine kinase"/>
    <property type="match status" value="1"/>
</dbReference>
<feature type="transmembrane region" description="Helical" evidence="1">
    <location>
        <begin position="118"/>
        <end position="140"/>
    </location>
</feature>
<protein>
    <submittedName>
        <fullName evidence="4">Histidine kinase</fullName>
    </submittedName>
</protein>
<dbReference type="PANTHER" id="PTHR34220">
    <property type="entry name" value="SENSOR HISTIDINE KINASE YPDA"/>
    <property type="match status" value="1"/>
</dbReference>
<dbReference type="InterPro" id="IPR010559">
    <property type="entry name" value="Sig_transdc_His_kin_internal"/>
</dbReference>
<feature type="transmembrane region" description="Helical" evidence="1">
    <location>
        <begin position="52"/>
        <end position="72"/>
    </location>
</feature>
<dbReference type="RefSeq" id="WP_408167513.1">
    <property type="nucleotide sequence ID" value="NZ_JAQQFR010000005.1"/>
</dbReference>
<feature type="domain" description="Histidine kinase/HSP90-like ATPase" evidence="2">
    <location>
        <begin position="260"/>
        <end position="356"/>
    </location>
</feature>
<sequence>MTTNATTIASRLPLIAPELLRGLVPTMLINLLCAVVVTYLMRIGAGFVENLVFSMCIGTTAMVLIDCGRIFLWGKDEPNKPGFFLMLLIFAPLSFFIGNAIASALIGRPIEWFTLSQANNTIGIIVLILLVCVGATLFYWNREKMAALEARNVIIEKQAVQAQLQMLQAQIEPHMLFNTLATLQTLISTEPIRAQQMLDQLIHYLRATLSTSRSTQTSLGQEFELTKAYLGLMSLRMGLRLTYSLQLPDELKPTPIAPMLLQPLVENAIRHGLEPKVEGGDCTVRVNVHDGMLIVSVFDTGMGLSTTTSYNKPESIHLGLENIRARLDALYGPLAELTLTHNIPQGTVAQITIPLTALDPNPTR</sequence>
<keyword evidence="1" id="KW-1133">Transmembrane helix</keyword>
<keyword evidence="4" id="KW-0418">Kinase</keyword>
<dbReference type="InterPro" id="IPR050640">
    <property type="entry name" value="Bact_2-comp_sensor_kinase"/>
</dbReference>
<dbReference type="Gene3D" id="3.30.565.10">
    <property type="entry name" value="Histidine kinase-like ATPase, C-terminal domain"/>
    <property type="match status" value="1"/>
</dbReference>
<dbReference type="Pfam" id="PF06580">
    <property type="entry name" value="His_kinase"/>
    <property type="match status" value="1"/>
</dbReference>
<evidence type="ECO:0000259" key="2">
    <source>
        <dbReference type="Pfam" id="PF02518"/>
    </source>
</evidence>
<feature type="transmembrane region" description="Helical" evidence="1">
    <location>
        <begin position="84"/>
        <end position="106"/>
    </location>
</feature>
<dbReference type="PANTHER" id="PTHR34220:SF9">
    <property type="entry name" value="SIGNAL TRANSDUCTION HISTIDINE KINASE INTERNAL REGION DOMAIN-CONTAINING PROTEIN"/>
    <property type="match status" value="1"/>
</dbReference>
<evidence type="ECO:0000259" key="3">
    <source>
        <dbReference type="Pfam" id="PF06580"/>
    </source>
</evidence>
<dbReference type="Pfam" id="PF02518">
    <property type="entry name" value="HATPase_c"/>
    <property type="match status" value="1"/>
</dbReference>
<keyword evidence="1" id="KW-0812">Transmembrane</keyword>
<dbReference type="InterPro" id="IPR003594">
    <property type="entry name" value="HATPase_dom"/>
</dbReference>
<dbReference type="Proteomes" id="UP001629214">
    <property type="component" value="Unassembled WGS sequence"/>
</dbReference>
<proteinExistence type="predicted"/>
<keyword evidence="4" id="KW-0808">Transferase</keyword>
<gene>
    <name evidence="4" type="ORF">PQR63_08990</name>
</gene>
<dbReference type="InterPro" id="IPR036890">
    <property type="entry name" value="HATPase_C_sf"/>
</dbReference>
<organism evidence="4 5">
    <name type="scientific">Herbaspirillum rhizosphaerae</name>
    <dbReference type="NCBI Taxonomy" id="346179"/>
    <lineage>
        <taxon>Bacteria</taxon>
        <taxon>Pseudomonadati</taxon>
        <taxon>Pseudomonadota</taxon>
        <taxon>Betaproteobacteria</taxon>
        <taxon>Burkholderiales</taxon>
        <taxon>Oxalobacteraceae</taxon>
        <taxon>Herbaspirillum</taxon>
    </lineage>
</organism>